<dbReference type="AlphaFoldDB" id="A0A4Y2RZ01"/>
<evidence type="ECO:0000313" key="3">
    <source>
        <dbReference type="Proteomes" id="UP000499080"/>
    </source>
</evidence>
<dbReference type="InterPro" id="IPR043502">
    <property type="entry name" value="DNA/RNA_pol_sf"/>
</dbReference>
<dbReference type="PANTHER" id="PTHR19446">
    <property type="entry name" value="REVERSE TRANSCRIPTASES"/>
    <property type="match status" value="1"/>
</dbReference>
<dbReference type="PROSITE" id="PS50878">
    <property type="entry name" value="RT_POL"/>
    <property type="match status" value="1"/>
</dbReference>
<sequence length="222" mass="25060">MPRGKAPGYDGIDNIIVQTIHKKFPDLFTTPFNKCLQLGLYPDPFKVGNIVLFQKPGKDIHEPSAYRPIALLPSIAKVLEKLMTQRLIYHLEGNNLLSNNQYGFRAGRSVDTALDSLTTQIADYKRRYKHVLALSIDIKGAFDNVQYDSIANYLEEANCPRNIAHLFISLLHNRQVMMSTNEGPVFKQQNQGCPQCSCSGPALWNLVANDILAQHWPQHTKI</sequence>
<dbReference type="EMBL" id="BGPR01148602">
    <property type="protein sequence ID" value="GBN80971.1"/>
    <property type="molecule type" value="Genomic_DNA"/>
</dbReference>
<accession>A0A4Y2RZ01</accession>
<proteinExistence type="predicted"/>
<name>A0A4Y2RZ01_ARAVE</name>
<dbReference type="OrthoDB" id="6433533at2759"/>
<organism evidence="2 3">
    <name type="scientific">Araneus ventricosus</name>
    <name type="common">Orbweaver spider</name>
    <name type="synonym">Epeira ventricosa</name>
    <dbReference type="NCBI Taxonomy" id="182803"/>
    <lineage>
        <taxon>Eukaryota</taxon>
        <taxon>Metazoa</taxon>
        <taxon>Ecdysozoa</taxon>
        <taxon>Arthropoda</taxon>
        <taxon>Chelicerata</taxon>
        <taxon>Arachnida</taxon>
        <taxon>Araneae</taxon>
        <taxon>Araneomorphae</taxon>
        <taxon>Entelegynae</taxon>
        <taxon>Araneoidea</taxon>
        <taxon>Araneidae</taxon>
        <taxon>Araneus</taxon>
    </lineage>
</organism>
<dbReference type="Pfam" id="PF00078">
    <property type="entry name" value="RVT_1"/>
    <property type="match status" value="1"/>
</dbReference>
<comment type="caution">
    <text evidence="2">The sequence shown here is derived from an EMBL/GenBank/DDBJ whole genome shotgun (WGS) entry which is preliminary data.</text>
</comment>
<evidence type="ECO:0000313" key="2">
    <source>
        <dbReference type="EMBL" id="GBN80971.1"/>
    </source>
</evidence>
<dbReference type="GO" id="GO:0071897">
    <property type="term" value="P:DNA biosynthetic process"/>
    <property type="evidence" value="ECO:0007669"/>
    <property type="project" value="UniProtKB-ARBA"/>
</dbReference>
<protein>
    <recommendedName>
        <fullName evidence="1">Reverse transcriptase domain-containing protein</fullName>
    </recommendedName>
</protein>
<dbReference type="CDD" id="cd01650">
    <property type="entry name" value="RT_nLTR_like"/>
    <property type="match status" value="1"/>
</dbReference>
<gene>
    <name evidence="2" type="primary">R1A1-elementORF2_359</name>
    <name evidence="2" type="ORF">AVEN_246816_1</name>
</gene>
<dbReference type="InterPro" id="IPR000477">
    <property type="entry name" value="RT_dom"/>
</dbReference>
<dbReference type="Proteomes" id="UP000499080">
    <property type="component" value="Unassembled WGS sequence"/>
</dbReference>
<keyword evidence="3" id="KW-1185">Reference proteome</keyword>
<reference evidence="2 3" key="1">
    <citation type="journal article" date="2019" name="Sci. Rep.">
        <title>Orb-weaving spider Araneus ventricosus genome elucidates the spidroin gene catalogue.</title>
        <authorList>
            <person name="Kono N."/>
            <person name="Nakamura H."/>
            <person name="Ohtoshi R."/>
            <person name="Moran D.A.P."/>
            <person name="Shinohara A."/>
            <person name="Yoshida Y."/>
            <person name="Fujiwara M."/>
            <person name="Mori M."/>
            <person name="Tomita M."/>
            <person name="Arakawa K."/>
        </authorList>
    </citation>
    <scope>NUCLEOTIDE SEQUENCE [LARGE SCALE GENOMIC DNA]</scope>
</reference>
<feature type="domain" description="Reverse transcriptase" evidence="1">
    <location>
        <begin position="34"/>
        <end position="222"/>
    </location>
</feature>
<evidence type="ECO:0000259" key="1">
    <source>
        <dbReference type="PROSITE" id="PS50878"/>
    </source>
</evidence>
<dbReference type="SUPFAM" id="SSF56672">
    <property type="entry name" value="DNA/RNA polymerases"/>
    <property type="match status" value="1"/>
</dbReference>